<dbReference type="STRING" id="253628.A0A0D1ZZ25"/>
<dbReference type="GeneID" id="27316708"/>
<dbReference type="CDD" id="cd00924">
    <property type="entry name" value="Cyt_c_Oxidase_Vb"/>
    <property type="match status" value="1"/>
</dbReference>
<evidence type="ECO:0000313" key="13">
    <source>
        <dbReference type="EMBL" id="KIV99682.1"/>
    </source>
</evidence>
<dbReference type="GO" id="GO:0005743">
    <property type="term" value="C:mitochondrial inner membrane"/>
    <property type="evidence" value="ECO:0007669"/>
    <property type="project" value="UniProtKB-SubCell"/>
</dbReference>
<dbReference type="Proteomes" id="UP000053259">
    <property type="component" value="Unassembled WGS sequence"/>
</dbReference>
<dbReference type="OrthoDB" id="10249250at2759"/>
<comment type="similarity">
    <text evidence="3">Belongs to the cytochrome c oxidase subunit 5B family.</text>
</comment>
<feature type="binding site" evidence="12">
    <location>
        <position position="142"/>
    </location>
    <ligand>
        <name>Zn(2+)</name>
        <dbReference type="ChEBI" id="CHEBI:29105"/>
    </ligand>
</feature>
<dbReference type="InterPro" id="IPR002124">
    <property type="entry name" value="Cyt_c_oxidase_su5b"/>
</dbReference>
<feature type="binding site" evidence="12">
    <location>
        <position position="145"/>
    </location>
    <ligand>
        <name>Zn(2+)</name>
        <dbReference type="ChEBI" id="CHEBI:29105"/>
    </ligand>
</feature>
<dbReference type="PANTHER" id="PTHR10122">
    <property type="entry name" value="CYTOCHROME C OXIDASE SUBUNIT 5B, MITOCHONDRIAL"/>
    <property type="match status" value="1"/>
</dbReference>
<reference evidence="13 14" key="1">
    <citation type="submission" date="2015-01" db="EMBL/GenBank/DDBJ databases">
        <title>The Genome Sequence of Ochroconis gallopava CBS43764.</title>
        <authorList>
            <consortium name="The Broad Institute Genomics Platform"/>
            <person name="Cuomo C."/>
            <person name="de Hoog S."/>
            <person name="Gorbushina A."/>
            <person name="Stielow B."/>
            <person name="Teixiera M."/>
            <person name="Abouelleil A."/>
            <person name="Chapman S.B."/>
            <person name="Priest M."/>
            <person name="Young S.K."/>
            <person name="Wortman J."/>
            <person name="Nusbaum C."/>
            <person name="Birren B."/>
        </authorList>
    </citation>
    <scope>NUCLEOTIDE SEQUENCE [LARGE SCALE GENOMIC DNA]</scope>
    <source>
        <strain evidence="13 14">CBS 43764</strain>
    </source>
</reference>
<dbReference type="InParanoid" id="A0A0D1ZZ25"/>
<keyword evidence="9" id="KW-0472">Membrane</keyword>
<gene>
    <name evidence="13" type="ORF">PV09_08735</name>
</gene>
<dbReference type="PROSITE" id="PS51359">
    <property type="entry name" value="COX5B_2"/>
    <property type="match status" value="1"/>
</dbReference>
<sequence>MMRRAVFTIARQTPCRAPLAARQFSVAAARRYASKDETVAVKKFNEIKSEEDLLPPGAPVGTVPTDLNQSTGLERLEILGKMQGIDIFDMKPLDSSRKGTMEDPIIVRSFGEEQYVGCTGVPADTHEILWLVTSRDRPIERCGECGNVIKMEYVGPEMSHDHHDDHGHDEHAYAGEPKTMADFIKPEYRYGAPKSS</sequence>
<organism evidence="13 14">
    <name type="scientific">Verruconis gallopava</name>
    <dbReference type="NCBI Taxonomy" id="253628"/>
    <lineage>
        <taxon>Eukaryota</taxon>
        <taxon>Fungi</taxon>
        <taxon>Dikarya</taxon>
        <taxon>Ascomycota</taxon>
        <taxon>Pezizomycotina</taxon>
        <taxon>Dothideomycetes</taxon>
        <taxon>Pleosporomycetidae</taxon>
        <taxon>Venturiales</taxon>
        <taxon>Sympoventuriaceae</taxon>
        <taxon>Verruconis</taxon>
    </lineage>
</organism>
<proteinExistence type="inferred from homology"/>
<protein>
    <recommendedName>
        <fullName evidence="11">Cytochrome c oxidase subunit 4, mitochondrial</fullName>
    </recommendedName>
    <alternativeName>
        <fullName evidence="10">Cytochrome c oxidase polypeptide IV</fullName>
    </alternativeName>
</protein>
<feature type="binding site" evidence="12">
    <location>
        <position position="126"/>
    </location>
    <ligand>
        <name>Zn(2+)</name>
        <dbReference type="ChEBI" id="CHEBI:29105"/>
    </ligand>
</feature>
<accession>A0A0D1ZZ25</accession>
<evidence type="ECO:0000256" key="8">
    <source>
        <dbReference type="ARBA" id="ARBA00023128"/>
    </source>
</evidence>
<dbReference type="SUPFAM" id="SSF57802">
    <property type="entry name" value="Rubredoxin-like"/>
    <property type="match status" value="1"/>
</dbReference>
<comment type="subcellular location">
    <subcellularLocation>
        <location evidence="1">Mitochondrion inner membrane</location>
        <topology evidence="1">Peripheral membrane protein</topology>
        <orientation evidence="1">Matrix side</orientation>
    </subcellularLocation>
</comment>
<keyword evidence="5" id="KW-0999">Mitochondrion inner membrane</keyword>
<dbReference type="AlphaFoldDB" id="A0A0D1ZZ25"/>
<keyword evidence="6 12" id="KW-0862">Zinc</keyword>
<dbReference type="GO" id="GO:0046872">
    <property type="term" value="F:metal ion binding"/>
    <property type="evidence" value="ECO:0007669"/>
    <property type="project" value="UniProtKB-KW"/>
</dbReference>
<comment type="pathway">
    <text evidence="2">Energy metabolism; oxidative phosphorylation.</text>
</comment>
<evidence type="ECO:0000256" key="3">
    <source>
        <dbReference type="ARBA" id="ARBA00010292"/>
    </source>
</evidence>
<dbReference type="FunCoup" id="A0A0D1ZZ25">
    <property type="interactions" value="404"/>
</dbReference>
<keyword evidence="14" id="KW-1185">Reference proteome</keyword>
<dbReference type="Pfam" id="PF01215">
    <property type="entry name" value="COX5B"/>
    <property type="match status" value="1"/>
</dbReference>
<dbReference type="GO" id="GO:0006123">
    <property type="term" value="P:mitochondrial electron transport, cytochrome c to oxygen"/>
    <property type="evidence" value="ECO:0007669"/>
    <property type="project" value="InterPro"/>
</dbReference>
<dbReference type="FunFam" id="2.60.11.10:FF:000003">
    <property type="entry name" value="Cytochrome c oxidase subunit IV"/>
    <property type="match status" value="1"/>
</dbReference>
<keyword evidence="7" id="KW-0809">Transit peptide</keyword>
<evidence type="ECO:0000256" key="9">
    <source>
        <dbReference type="ARBA" id="ARBA00023136"/>
    </source>
</evidence>
<dbReference type="GO" id="GO:0045277">
    <property type="term" value="C:respiratory chain complex IV"/>
    <property type="evidence" value="ECO:0007669"/>
    <property type="project" value="InterPro"/>
</dbReference>
<dbReference type="EMBL" id="KN847574">
    <property type="protein sequence ID" value="KIV99682.1"/>
    <property type="molecule type" value="Genomic_DNA"/>
</dbReference>
<evidence type="ECO:0000313" key="14">
    <source>
        <dbReference type="Proteomes" id="UP000053259"/>
    </source>
</evidence>
<dbReference type="PANTHER" id="PTHR10122:SF0">
    <property type="entry name" value="CYTOCHROME C OXIDASE SUBUNIT 5B, ISOFORM A-RELATED"/>
    <property type="match status" value="1"/>
</dbReference>
<dbReference type="VEuPathDB" id="FungiDB:PV09_08735"/>
<keyword evidence="4 12" id="KW-0479">Metal-binding</keyword>
<evidence type="ECO:0000256" key="6">
    <source>
        <dbReference type="ARBA" id="ARBA00022833"/>
    </source>
</evidence>
<evidence type="ECO:0000256" key="4">
    <source>
        <dbReference type="ARBA" id="ARBA00022723"/>
    </source>
</evidence>
<evidence type="ECO:0000256" key="12">
    <source>
        <dbReference type="PIRSR" id="PIRSR602124-2"/>
    </source>
</evidence>
<dbReference type="InterPro" id="IPR036972">
    <property type="entry name" value="Cyt_c_oxidase_su5b_sf"/>
</dbReference>
<keyword evidence="8" id="KW-0496">Mitochondrion</keyword>
<feature type="binding site" evidence="12">
    <location>
        <position position="118"/>
    </location>
    <ligand>
        <name>Zn(2+)</name>
        <dbReference type="ChEBI" id="CHEBI:29105"/>
    </ligand>
</feature>
<evidence type="ECO:0000256" key="5">
    <source>
        <dbReference type="ARBA" id="ARBA00022792"/>
    </source>
</evidence>
<dbReference type="Gene3D" id="2.60.11.10">
    <property type="entry name" value="Cytochrome c oxidase, subunit Vb"/>
    <property type="match status" value="1"/>
</dbReference>
<dbReference type="RefSeq" id="XP_016209552.1">
    <property type="nucleotide sequence ID" value="XM_016362685.1"/>
</dbReference>
<dbReference type="HOGENOM" id="CLU_091071_0_0_1"/>
<evidence type="ECO:0000256" key="2">
    <source>
        <dbReference type="ARBA" id="ARBA00004673"/>
    </source>
</evidence>
<evidence type="ECO:0000256" key="10">
    <source>
        <dbReference type="ARBA" id="ARBA00031366"/>
    </source>
</evidence>
<evidence type="ECO:0000256" key="11">
    <source>
        <dbReference type="ARBA" id="ARBA00070613"/>
    </source>
</evidence>
<name>A0A0D1ZZ25_9PEZI</name>
<evidence type="ECO:0000256" key="7">
    <source>
        <dbReference type="ARBA" id="ARBA00022946"/>
    </source>
</evidence>
<evidence type="ECO:0000256" key="1">
    <source>
        <dbReference type="ARBA" id="ARBA00004443"/>
    </source>
</evidence>